<keyword evidence="2" id="KW-0472">Membrane</keyword>
<dbReference type="Proteomes" id="UP000023152">
    <property type="component" value="Unassembled WGS sequence"/>
</dbReference>
<feature type="compositionally biased region" description="Acidic residues" evidence="1">
    <location>
        <begin position="25"/>
        <end position="35"/>
    </location>
</feature>
<gene>
    <name evidence="3" type="ORF">RFI_31498</name>
</gene>
<comment type="caution">
    <text evidence="3">The sequence shown here is derived from an EMBL/GenBank/DDBJ whole genome shotgun (WGS) entry which is preliminary data.</text>
</comment>
<evidence type="ECO:0000313" key="4">
    <source>
        <dbReference type="Proteomes" id="UP000023152"/>
    </source>
</evidence>
<evidence type="ECO:0008006" key="5">
    <source>
        <dbReference type="Google" id="ProtNLM"/>
    </source>
</evidence>
<dbReference type="EMBL" id="ASPP01027680">
    <property type="protein sequence ID" value="ETO05896.1"/>
    <property type="molecule type" value="Genomic_DNA"/>
</dbReference>
<evidence type="ECO:0000313" key="3">
    <source>
        <dbReference type="EMBL" id="ETO05896.1"/>
    </source>
</evidence>
<sequence>MFIEDKKEESESTETKTEEEKLIDNDDDNDGGDDEIVLKGVEQDNKERKSFPIKKKYCMLSTLVMIFLKGSTGERKKKKGNYKTKANIITCAERIDDPTAKEIEVREVDSETLENIVKYLNEHKGEEPPPLPHPVRSIEMSRNVSIKWDADFIDSFNKKAIFKIILVTFACVFICALQLLKSDSIFVIVVVH</sequence>
<dbReference type="Gene3D" id="3.30.710.10">
    <property type="entry name" value="Potassium Channel Kv1.1, Chain A"/>
    <property type="match status" value="1"/>
</dbReference>
<evidence type="ECO:0000256" key="2">
    <source>
        <dbReference type="SAM" id="Phobius"/>
    </source>
</evidence>
<organism evidence="3 4">
    <name type="scientific">Reticulomyxa filosa</name>
    <dbReference type="NCBI Taxonomy" id="46433"/>
    <lineage>
        <taxon>Eukaryota</taxon>
        <taxon>Sar</taxon>
        <taxon>Rhizaria</taxon>
        <taxon>Retaria</taxon>
        <taxon>Foraminifera</taxon>
        <taxon>Monothalamids</taxon>
        <taxon>Reticulomyxidae</taxon>
        <taxon>Reticulomyxa</taxon>
    </lineage>
</organism>
<keyword evidence="2" id="KW-0812">Transmembrane</keyword>
<feature type="non-terminal residue" evidence="3">
    <location>
        <position position="192"/>
    </location>
</feature>
<protein>
    <recommendedName>
        <fullName evidence="5">SKP1 component POZ domain-containing protein</fullName>
    </recommendedName>
</protein>
<dbReference type="InterPro" id="IPR011333">
    <property type="entry name" value="SKP1/BTB/POZ_sf"/>
</dbReference>
<proteinExistence type="predicted"/>
<dbReference type="AlphaFoldDB" id="X6LX44"/>
<keyword evidence="4" id="KW-1185">Reference proteome</keyword>
<evidence type="ECO:0000256" key="1">
    <source>
        <dbReference type="SAM" id="MobiDB-lite"/>
    </source>
</evidence>
<feature type="compositionally biased region" description="Basic and acidic residues" evidence="1">
    <location>
        <begin position="1"/>
        <end position="24"/>
    </location>
</feature>
<keyword evidence="2" id="KW-1133">Transmembrane helix</keyword>
<feature type="region of interest" description="Disordered" evidence="1">
    <location>
        <begin position="1"/>
        <end position="43"/>
    </location>
</feature>
<name>X6LX44_RETFI</name>
<accession>X6LX44</accession>
<feature type="transmembrane region" description="Helical" evidence="2">
    <location>
        <begin position="160"/>
        <end position="180"/>
    </location>
</feature>
<reference evidence="3 4" key="1">
    <citation type="journal article" date="2013" name="Curr. Biol.">
        <title>The Genome of the Foraminiferan Reticulomyxa filosa.</title>
        <authorList>
            <person name="Glockner G."/>
            <person name="Hulsmann N."/>
            <person name="Schleicher M."/>
            <person name="Noegel A.A."/>
            <person name="Eichinger L."/>
            <person name="Gallinger C."/>
            <person name="Pawlowski J."/>
            <person name="Sierra R."/>
            <person name="Euteneuer U."/>
            <person name="Pillet L."/>
            <person name="Moustafa A."/>
            <person name="Platzer M."/>
            <person name="Groth M."/>
            <person name="Szafranski K."/>
            <person name="Schliwa M."/>
        </authorList>
    </citation>
    <scope>NUCLEOTIDE SEQUENCE [LARGE SCALE GENOMIC DNA]</scope>
</reference>